<feature type="signal peptide" evidence="2">
    <location>
        <begin position="1"/>
        <end position="18"/>
    </location>
</feature>
<dbReference type="InterPro" id="IPR024571">
    <property type="entry name" value="ERAP1-like_C_dom"/>
</dbReference>
<dbReference type="Pfam" id="PF17900">
    <property type="entry name" value="Peptidase_M1_N"/>
    <property type="match status" value="1"/>
</dbReference>
<dbReference type="InterPro" id="IPR027268">
    <property type="entry name" value="Peptidase_M4/M1_CTD_sf"/>
</dbReference>
<dbReference type="Pfam" id="PF11838">
    <property type="entry name" value="ERAP1_C"/>
    <property type="match status" value="1"/>
</dbReference>
<dbReference type="GO" id="GO:0016020">
    <property type="term" value="C:membrane"/>
    <property type="evidence" value="ECO:0007669"/>
    <property type="project" value="TreeGrafter"/>
</dbReference>
<dbReference type="Gene3D" id="2.60.40.1910">
    <property type="match status" value="1"/>
</dbReference>
<accession>A0AAW1DP27</accession>
<reference evidence="5 6" key="1">
    <citation type="submission" date="2022-12" db="EMBL/GenBank/DDBJ databases">
        <title>Chromosome-level genome assembly of true bugs.</title>
        <authorList>
            <person name="Ma L."/>
            <person name="Li H."/>
        </authorList>
    </citation>
    <scope>NUCLEOTIDE SEQUENCE [LARGE SCALE GENOMIC DNA]</scope>
    <source>
        <strain evidence="5">Lab_2022b</strain>
    </source>
</reference>
<feature type="domain" description="ERAP1-like C-terminal" evidence="3">
    <location>
        <begin position="562"/>
        <end position="877"/>
    </location>
</feature>
<evidence type="ECO:0008006" key="7">
    <source>
        <dbReference type="Google" id="ProtNLM"/>
    </source>
</evidence>
<dbReference type="Proteomes" id="UP001461498">
    <property type="component" value="Unassembled WGS sequence"/>
</dbReference>
<dbReference type="GO" id="GO:0005737">
    <property type="term" value="C:cytoplasm"/>
    <property type="evidence" value="ECO:0007669"/>
    <property type="project" value="TreeGrafter"/>
</dbReference>
<dbReference type="InterPro" id="IPR050344">
    <property type="entry name" value="Peptidase_M1_aminopeptidases"/>
</dbReference>
<keyword evidence="6" id="KW-1185">Reference proteome</keyword>
<dbReference type="GO" id="GO:0005615">
    <property type="term" value="C:extracellular space"/>
    <property type="evidence" value="ECO:0007669"/>
    <property type="project" value="TreeGrafter"/>
</dbReference>
<dbReference type="SUPFAM" id="SSF55486">
    <property type="entry name" value="Metalloproteases ('zincins'), catalytic domain"/>
    <property type="match status" value="1"/>
</dbReference>
<dbReference type="Gene3D" id="1.25.50.20">
    <property type="match status" value="1"/>
</dbReference>
<comment type="caution">
    <text evidence="5">The sequence shown here is derived from an EMBL/GenBank/DDBJ whole genome shotgun (WGS) entry which is preliminary data.</text>
</comment>
<dbReference type="SUPFAM" id="SSF63737">
    <property type="entry name" value="Leukotriene A4 hydrolase N-terminal domain"/>
    <property type="match status" value="1"/>
</dbReference>
<evidence type="ECO:0000256" key="2">
    <source>
        <dbReference type="SAM" id="SignalP"/>
    </source>
</evidence>
<dbReference type="AlphaFoldDB" id="A0AAW1DP27"/>
<dbReference type="PANTHER" id="PTHR11533:SF18">
    <property type="entry name" value="FI02158P"/>
    <property type="match status" value="1"/>
</dbReference>
<dbReference type="Gene3D" id="1.10.390.10">
    <property type="entry name" value="Neutral Protease Domain 2"/>
    <property type="match status" value="1"/>
</dbReference>
<evidence type="ECO:0000313" key="6">
    <source>
        <dbReference type="Proteomes" id="UP001461498"/>
    </source>
</evidence>
<evidence type="ECO:0000259" key="4">
    <source>
        <dbReference type="Pfam" id="PF17900"/>
    </source>
</evidence>
<comment type="similarity">
    <text evidence="1">Belongs to the peptidase M1 family.</text>
</comment>
<feature type="domain" description="Aminopeptidase N-like N-terminal" evidence="4">
    <location>
        <begin position="29"/>
        <end position="227"/>
    </location>
</feature>
<dbReference type="EMBL" id="JAPXFL010000001">
    <property type="protein sequence ID" value="KAK9512099.1"/>
    <property type="molecule type" value="Genomic_DNA"/>
</dbReference>
<evidence type="ECO:0000259" key="3">
    <source>
        <dbReference type="Pfam" id="PF11838"/>
    </source>
</evidence>
<keyword evidence="2" id="KW-0732">Signal</keyword>
<proteinExistence type="inferred from homology"/>
<name>A0AAW1DP27_9HEMI</name>
<gene>
    <name evidence="5" type="ORF">O3M35_000598</name>
</gene>
<dbReference type="Gene3D" id="2.60.40.1730">
    <property type="entry name" value="tricorn interacting facor f3 domain"/>
    <property type="match status" value="1"/>
</dbReference>
<dbReference type="InterPro" id="IPR045357">
    <property type="entry name" value="Aminopeptidase_N-like_N"/>
</dbReference>
<protein>
    <recommendedName>
        <fullName evidence="7">Aminopeptidase</fullName>
    </recommendedName>
</protein>
<sequence>MAFILLSLVITIFNVVSCFYEQPPTTIEPIGYRLDLHPKPGQGTYEGRVRIDVVNRGAEPATELVLNSKDSIQFEGDVKFIRLANADLSDEESDEDVPISVSSIVGGEDTVTFHFSQKLQRDATYQLDIHFSGKLGTDSHSPFYEATYTDKETGDLRRFIVLSPRIGEAHQIFPCFDKPFLKSWFEISVAHKREHSVLSNMPILEQSNMSREGDLVRDQFSRTPLMTVNSLGVFISDFKMPDVEYLQTDGIRIGLWGRPDFVSTLSKAQQLLPSVLVSLELYLSRPYPLPHLNLIALPGYAEDRPKNSWGLQWFKESDLMNSNSYWLTHRVAKAAAMQWLSHLASPVNDSYVTSGLANFLANNVAQQLEPSTYHWHLGSFHTLVLELGKPRNYGLDSEQKRALMETRVLLLLQMLEEVFGAATFKQSIQNFLAKKEFKAYSEDDLWQVITEQAWVDKKLTPSISLNDVVIPWLNNRIPLVSVHTYNTNNNKQTYTTFTQEKFIDNLESSWTKVVKKGGVEKANGWWLPLVVVEGKSEPTTLGWLSPDQHTVTFNNLSTAEYLIVNPASTGPYIVNYDNENWKKLAQEMKNLPITYRAQLLHDSLSLALAGYLNTVTALEISASLKTEQAPEVWRTFFPLAERLRERFQGTTAAPNLDAYLKGLLIPVLDALGEEDKSVWKTELRVRTRHLLCQTGFTPCIDNARTLFATWLNASHPDDGIPIASSHLCPVMAWGSYDEWRFALDRLYNFPNNRSKAERTFLLKTVAGCPHDSKKYETLLNITFMNRTKTQVFSDEDRFIILSALTAESIGYTTLFNYLKDNWYELKRRVQGNLWDYLIQTSMGNFRTEEGLKEVTELLNDRKSEMGTALKTAEDSVNRVRSRVKWAKESTPAVEAWLNATMEASWTPQRFKFQDVIVVSHG</sequence>
<evidence type="ECO:0000256" key="1">
    <source>
        <dbReference type="ARBA" id="ARBA00010136"/>
    </source>
</evidence>
<feature type="chain" id="PRO_5043654247" description="Aminopeptidase" evidence="2">
    <location>
        <begin position="19"/>
        <end position="921"/>
    </location>
</feature>
<dbReference type="PANTHER" id="PTHR11533">
    <property type="entry name" value="PROTEASE M1 ZINC METALLOPROTEASE"/>
    <property type="match status" value="1"/>
</dbReference>
<dbReference type="InterPro" id="IPR042097">
    <property type="entry name" value="Aminopeptidase_N-like_N_sf"/>
</dbReference>
<evidence type="ECO:0000313" key="5">
    <source>
        <dbReference type="EMBL" id="KAK9512099.1"/>
    </source>
</evidence>
<organism evidence="5 6">
    <name type="scientific">Rhynocoris fuscipes</name>
    <dbReference type="NCBI Taxonomy" id="488301"/>
    <lineage>
        <taxon>Eukaryota</taxon>
        <taxon>Metazoa</taxon>
        <taxon>Ecdysozoa</taxon>
        <taxon>Arthropoda</taxon>
        <taxon>Hexapoda</taxon>
        <taxon>Insecta</taxon>
        <taxon>Pterygota</taxon>
        <taxon>Neoptera</taxon>
        <taxon>Paraneoptera</taxon>
        <taxon>Hemiptera</taxon>
        <taxon>Heteroptera</taxon>
        <taxon>Panheteroptera</taxon>
        <taxon>Cimicomorpha</taxon>
        <taxon>Reduviidae</taxon>
        <taxon>Harpactorinae</taxon>
        <taxon>Harpactorini</taxon>
        <taxon>Rhynocoris</taxon>
    </lineage>
</organism>